<dbReference type="InParanoid" id="E8N462"/>
<dbReference type="Pfam" id="PF11258">
    <property type="entry name" value="DUF3048"/>
    <property type="match status" value="1"/>
</dbReference>
<dbReference type="InterPro" id="IPR023158">
    <property type="entry name" value="YerB-like_sf"/>
</dbReference>
<dbReference type="AlphaFoldDB" id="E8N462"/>
<dbReference type="eggNOG" id="COG1470">
    <property type="taxonomic scope" value="Bacteria"/>
</dbReference>
<dbReference type="Pfam" id="PF17479">
    <property type="entry name" value="DUF3048_C"/>
    <property type="match status" value="1"/>
</dbReference>
<proteinExistence type="predicted"/>
<dbReference type="FunCoup" id="E8N462">
    <property type="interactions" value="3"/>
</dbReference>
<protein>
    <recommendedName>
        <fullName evidence="5">DUF3048 domain-containing protein</fullName>
    </recommendedName>
</protein>
<dbReference type="PROSITE" id="PS51257">
    <property type="entry name" value="PROKAR_LIPOPROTEIN"/>
    <property type="match status" value="1"/>
</dbReference>
<evidence type="ECO:0000259" key="1">
    <source>
        <dbReference type="Pfam" id="PF11258"/>
    </source>
</evidence>
<sequence>MKKFGLLWGIFFLVILGISACETTPPQPVVWSAAEPEKALAQDIPETLPTPRLEQRPIPTPTPMPLSELPEHPDNINPLTGLPVSDVSRLERRPVMVKISNYPRAGRPHMGLSHADLVFEYYIGLGFNRFLAVFLGDDAALAGPVRSGRLVDAQLAEMYQGILFYGNADDRTDEVLVQELGPRALAERDIPSPPKYRIEAEIPETTLFVNTRELSEYYTNSGRGSNERRDLRGMIFSDQIHPVNEKADFLAVQFSRQARGEWRYNPETGLYERWIEAGSSEETIPMIRLVDRENNKQIAFANVILLFATYTEYAPTLHDIALFDQNSGKRAIFFRDGVRIEGTWVTASNGRPIQFFNSYGLPMHLKPGNSWIVLVGETSIFRNLAPGQWELRFDIP</sequence>
<dbReference type="STRING" id="926569.ANT_11920"/>
<dbReference type="OrthoDB" id="9779102at2"/>
<dbReference type="HOGENOM" id="CLU_045984_0_0_0"/>
<evidence type="ECO:0000313" key="3">
    <source>
        <dbReference type="EMBL" id="BAJ63226.1"/>
    </source>
</evidence>
<gene>
    <name evidence="3" type="ordered locus">ANT_11920</name>
</gene>
<reference evidence="3 4" key="1">
    <citation type="submission" date="2010-12" db="EMBL/GenBank/DDBJ databases">
        <title>Whole genome sequence of Anaerolinea thermophila UNI-1.</title>
        <authorList>
            <person name="Narita-Yamada S."/>
            <person name="Kishi E."/>
            <person name="Watanabe Y."/>
            <person name="Takasaki K."/>
            <person name="Ankai A."/>
            <person name="Oguchi A."/>
            <person name="Fukui S."/>
            <person name="Takahashi M."/>
            <person name="Yashiro I."/>
            <person name="Hosoyama A."/>
            <person name="Sekiguchi Y."/>
            <person name="Hanada S."/>
            <person name="Fujita N."/>
        </authorList>
    </citation>
    <scope>NUCLEOTIDE SEQUENCE [LARGE SCALE GENOMIC DNA]</scope>
    <source>
        <strain evidence="4">DSM 14523 / JCM 11388 / NBRC 100420 / UNI-1</strain>
    </source>
</reference>
<keyword evidence="4" id="KW-1185">Reference proteome</keyword>
<feature type="domain" description="DUF3048" evidence="2">
    <location>
        <begin position="251"/>
        <end position="372"/>
    </location>
</feature>
<evidence type="ECO:0000259" key="2">
    <source>
        <dbReference type="Pfam" id="PF17479"/>
    </source>
</evidence>
<dbReference type="InterPro" id="IPR021416">
    <property type="entry name" value="DUF3048_N"/>
</dbReference>
<feature type="domain" description="DUF3048" evidence="1">
    <location>
        <begin position="79"/>
        <end position="221"/>
    </location>
</feature>
<dbReference type="Gene3D" id="3.50.90.10">
    <property type="entry name" value="YerB-like"/>
    <property type="match status" value="1"/>
</dbReference>
<evidence type="ECO:0000313" key="4">
    <source>
        <dbReference type="Proteomes" id="UP000008922"/>
    </source>
</evidence>
<dbReference type="SUPFAM" id="SSF159774">
    <property type="entry name" value="YerB-like"/>
    <property type="match status" value="1"/>
</dbReference>
<evidence type="ECO:0008006" key="5">
    <source>
        <dbReference type="Google" id="ProtNLM"/>
    </source>
</evidence>
<dbReference type="RefSeq" id="WP_013559614.1">
    <property type="nucleotide sequence ID" value="NC_014960.1"/>
</dbReference>
<accession>E8N462</accession>
<dbReference type="KEGG" id="atm:ANT_11920"/>
<name>E8N462_ANATU</name>
<dbReference type="EMBL" id="AP012029">
    <property type="protein sequence ID" value="BAJ63226.1"/>
    <property type="molecule type" value="Genomic_DNA"/>
</dbReference>
<organism evidence="3 4">
    <name type="scientific">Anaerolinea thermophila (strain DSM 14523 / JCM 11388 / NBRC 100420 / UNI-1)</name>
    <dbReference type="NCBI Taxonomy" id="926569"/>
    <lineage>
        <taxon>Bacteria</taxon>
        <taxon>Bacillati</taxon>
        <taxon>Chloroflexota</taxon>
        <taxon>Anaerolineae</taxon>
        <taxon>Anaerolineales</taxon>
        <taxon>Anaerolineaceae</taxon>
        <taxon>Anaerolinea</taxon>
    </lineage>
</organism>
<dbReference type="InterPro" id="IPR035328">
    <property type="entry name" value="DUF3048_C"/>
</dbReference>
<dbReference type="Proteomes" id="UP000008922">
    <property type="component" value="Chromosome"/>
</dbReference>